<proteinExistence type="predicted"/>
<evidence type="ECO:0000313" key="1">
    <source>
        <dbReference type="EMBL" id="KAJ3533405.1"/>
    </source>
</evidence>
<sequence>MDSLSAELALLDTTLAQTYNEIYHEVAGLALLVYDICLHFGSEVECIWKSPWSLPKVLYIIARYYAPLHLIQQGHNILCVDYRDISVANNILSSDLKSSVDVQLQPSAACILTTEAVAAPKYGWTACPVVFSTVINIILILRMHAIYDRSTKVLIFMCVMMFIEFVGELSAGLETSLTVVTVAIPIPWPGCIVDNGDLRRTLVAWVPSILVGFICVSMTLYKYVRLAGMLHRRPGRQITPLFFSFVWDDLYRLFAADLFATLMILLVHNPIARIGLSWLVVAYSIAGTRMLLNLRMEARKNLSIVSGVTARSTAPIQVNSSERRSVRNPNPLALDESPWYNARYAVAMHAEYRMRVKKMG</sequence>
<keyword evidence="2" id="KW-1185">Reference proteome</keyword>
<reference evidence="1" key="1">
    <citation type="submission" date="2022-07" db="EMBL/GenBank/DDBJ databases">
        <title>Genome Sequence of Phlebia brevispora.</title>
        <authorList>
            <person name="Buettner E."/>
        </authorList>
    </citation>
    <scope>NUCLEOTIDE SEQUENCE</scope>
    <source>
        <strain evidence="1">MPL23</strain>
    </source>
</reference>
<gene>
    <name evidence="1" type="ORF">NM688_g7286</name>
</gene>
<comment type="caution">
    <text evidence="1">The sequence shown here is derived from an EMBL/GenBank/DDBJ whole genome shotgun (WGS) entry which is preliminary data.</text>
</comment>
<accession>A0ACC1S7H6</accession>
<name>A0ACC1S7H6_9APHY</name>
<dbReference type="EMBL" id="JANHOG010001670">
    <property type="protein sequence ID" value="KAJ3533405.1"/>
    <property type="molecule type" value="Genomic_DNA"/>
</dbReference>
<dbReference type="Proteomes" id="UP001148662">
    <property type="component" value="Unassembled WGS sequence"/>
</dbReference>
<organism evidence="1 2">
    <name type="scientific">Phlebia brevispora</name>
    <dbReference type="NCBI Taxonomy" id="194682"/>
    <lineage>
        <taxon>Eukaryota</taxon>
        <taxon>Fungi</taxon>
        <taxon>Dikarya</taxon>
        <taxon>Basidiomycota</taxon>
        <taxon>Agaricomycotina</taxon>
        <taxon>Agaricomycetes</taxon>
        <taxon>Polyporales</taxon>
        <taxon>Meruliaceae</taxon>
        <taxon>Phlebia</taxon>
    </lineage>
</organism>
<protein>
    <submittedName>
        <fullName evidence="1">Uncharacterized protein</fullName>
    </submittedName>
</protein>
<evidence type="ECO:0000313" key="2">
    <source>
        <dbReference type="Proteomes" id="UP001148662"/>
    </source>
</evidence>